<dbReference type="Proteomes" id="UP000030655">
    <property type="component" value="Unassembled WGS sequence"/>
</dbReference>
<gene>
    <name evidence="5" type="ORF">H312_00764</name>
</gene>
<dbReference type="GO" id="GO:0097525">
    <property type="term" value="C:spliceosomal snRNP complex"/>
    <property type="evidence" value="ECO:0007669"/>
    <property type="project" value="UniProtKB-ARBA"/>
</dbReference>
<keyword evidence="6" id="KW-1185">Reference proteome</keyword>
<dbReference type="EMBL" id="KK365136">
    <property type="protein sequence ID" value="KCZ81864.1"/>
    <property type="molecule type" value="Genomic_DNA"/>
</dbReference>
<organism evidence="5 6">
    <name type="scientific">Anncaliia algerae PRA339</name>
    <dbReference type="NCBI Taxonomy" id="1288291"/>
    <lineage>
        <taxon>Eukaryota</taxon>
        <taxon>Fungi</taxon>
        <taxon>Fungi incertae sedis</taxon>
        <taxon>Microsporidia</taxon>
        <taxon>Tubulinosematoidea</taxon>
        <taxon>Tubulinosematidae</taxon>
        <taxon>Anncaliia</taxon>
    </lineage>
</organism>
<dbReference type="STRING" id="1288291.A0A059F4D2"/>
<evidence type="ECO:0000259" key="4">
    <source>
        <dbReference type="PROSITE" id="PS52002"/>
    </source>
</evidence>
<dbReference type="GO" id="GO:0003723">
    <property type="term" value="F:RNA binding"/>
    <property type="evidence" value="ECO:0007669"/>
    <property type="project" value="InterPro"/>
</dbReference>
<reference evidence="6" key="1">
    <citation type="submission" date="2013-02" db="EMBL/GenBank/DDBJ databases">
        <authorList>
            <consortium name="The Broad Institute Genome Sequencing Platform"/>
            <person name="Cuomo C."/>
            <person name="Becnel J."/>
            <person name="Sanscrainte N."/>
            <person name="Walker B."/>
            <person name="Young S.K."/>
            <person name="Zeng Q."/>
            <person name="Gargeya S."/>
            <person name="Fitzgerald M."/>
            <person name="Haas B."/>
            <person name="Abouelleil A."/>
            <person name="Alvarado L."/>
            <person name="Arachchi H.M."/>
            <person name="Berlin A.M."/>
            <person name="Chapman S.B."/>
            <person name="Dewar J."/>
            <person name="Goldberg J."/>
            <person name="Griggs A."/>
            <person name="Gujja S."/>
            <person name="Hansen M."/>
            <person name="Howarth C."/>
            <person name="Imamovic A."/>
            <person name="Larimer J."/>
            <person name="McCowan C."/>
            <person name="Murphy C."/>
            <person name="Neiman D."/>
            <person name="Pearson M."/>
            <person name="Priest M."/>
            <person name="Roberts A."/>
            <person name="Saif S."/>
            <person name="Shea T."/>
            <person name="Sisk P."/>
            <person name="Sykes S."/>
            <person name="Wortman J."/>
            <person name="Nusbaum C."/>
            <person name="Birren B."/>
        </authorList>
    </citation>
    <scope>NUCLEOTIDE SEQUENCE [LARGE SCALE GENOMIC DNA]</scope>
    <source>
        <strain evidence="6">PRA339</strain>
    </source>
</reference>
<dbReference type="InterPro" id="IPR010920">
    <property type="entry name" value="LSM_dom_sf"/>
</dbReference>
<dbReference type="Pfam" id="PF01423">
    <property type="entry name" value="LSM"/>
    <property type="match status" value="1"/>
</dbReference>
<comment type="subcellular location">
    <subcellularLocation>
        <location evidence="1">Nucleus</location>
    </subcellularLocation>
</comment>
<sequence>MSESIPFKLLYESLNLKISLDMKNGSSITGILIELDDLMNIQLKNAIIFTNNTSKLVKSIYLRGSEINFFVLPPAMKFTPILLKERNKN</sequence>
<dbReference type="OrthoDB" id="6425924at2759"/>
<proteinExistence type="predicted"/>
<evidence type="ECO:0000313" key="6">
    <source>
        <dbReference type="Proteomes" id="UP000030655"/>
    </source>
</evidence>
<evidence type="ECO:0000256" key="1">
    <source>
        <dbReference type="ARBA" id="ARBA00004123"/>
    </source>
</evidence>
<dbReference type="GO" id="GO:0006396">
    <property type="term" value="P:RNA processing"/>
    <property type="evidence" value="ECO:0007669"/>
    <property type="project" value="InterPro"/>
</dbReference>
<name>A0A059F4D2_9MICR</name>
<keyword evidence="3" id="KW-0687">Ribonucleoprotein</keyword>
<dbReference type="PROSITE" id="PS52002">
    <property type="entry name" value="SM"/>
    <property type="match status" value="1"/>
</dbReference>
<dbReference type="PANTHER" id="PTHR23338">
    <property type="entry name" value="SMALL NUCLEAR RIBONUCLEOPROTEIN SM"/>
    <property type="match status" value="1"/>
</dbReference>
<dbReference type="InterPro" id="IPR027141">
    <property type="entry name" value="LSm4/Sm_D1/D3"/>
</dbReference>
<feature type="domain" description="Sm" evidence="4">
    <location>
        <begin position="5"/>
        <end position="76"/>
    </location>
</feature>
<keyword evidence="2" id="KW-0539">Nucleus</keyword>
<reference evidence="5 6" key="2">
    <citation type="submission" date="2014-03" db="EMBL/GenBank/DDBJ databases">
        <title>The Genome Sequence of Anncaliia algerae insect isolate PRA339.</title>
        <authorList>
            <consortium name="The Broad Institute Genome Sequencing Platform"/>
            <consortium name="The Broad Institute Genome Sequencing Center for Infectious Disease"/>
            <person name="Cuomo C."/>
            <person name="Becnel J."/>
            <person name="Sanscrainte N."/>
            <person name="Walker B."/>
            <person name="Young S.K."/>
            <person name="Zeng Q."/>
            <person name="Gargeya S."/>
            <person name="Fitzgerald M."/>
            <person name="Haas B."/>
            <person name="Abouelleil A."/>
            <person name="Alvarado L."/>
            <person name="Arachchi H.M."/>
            <person name="Berlin A.M."/>
            <person name="Chapman S.B."/>
            <person name="Dewar J."/>
            <person name="Goldberg J."/>
            <person name="Griggs A."/>
            <person name="Gujja S."/>
            <person name="Hansen M."/>
            <person name="Howarth C."/>
            <person name="Imamovic A."/>
            <person name="Larimer J."/>
            <person name="McCowan C."/>
            <person name="Murphy C."/>
            <person name="Neiman D."/>
            <person name="Pearson M."/>
            <person name="Priest M."/>
            <person name="Roberts A."/>
            <person name="Saif S."/>
            <person name="Shea T."/>
            <person name="Sisk P."/>
            <person name="Sykes S."/>
            <person name="Wortman J."/>
            <person name="Nusbaum C."/>
            <person name="Birren B."/>
        </authorList>
    </citation>
    <scope>NUCLEOTIDE SEQUENCE [LARGE SCALE GENOMIC DNA]</scope>
    <source>
        <strain evidence="5 6">PRA339</strain>
    </source>
</reference>
<evidence type="ECO:0000313" key="5">
    <source>
        <dbReference type="EMBL" id="KCZ81864.1"/>
    </source>
</evidence>
<accession>A0A059F4D2</accession>
<dbReference type="InterPro" id="IPR001163">
    <property type="entry name" value="Sm_dom_euk/arc"/>
</dbReference>
<dbReference type="SUPFAM" id="SSF50182">
    <property type="entry name" value="Sm-like ribonucleoproteins"/>
    <property type="match status" value="1"/>
</dbReference>
<dbReference type="AlphaFoldDB" id="A0A059F4D2"/>
<dbReference type="HOGENOM" id="CLU_099537_1_2_1"/>
<dbReference type="Gene3D" id="2.30.30.100">
    <property type="match status" value="1"/>
</dbReference>
<evidence type="ECO:0000256" key="2">
    <source>
        <dbReference type="ARBA" id="ARBA00023242"/>
    </source>
</evidence>
<dbReference type="VEuPathDB" id="MicrosporidiaDB:H312_00764"/>
<protein>
    <recommendedName>
        <fullName evidence="4">Sm domain-containing protein</fullName>
    </recommendedName>
</protein>
<evidence type="ECO:0000256" key="3">
    <source>
        <dbReference type="ARBA" id="ARBA00023274"/>
    </source>
</evidence>
<dbReference type="SMART" id="SM00651">
    <property type="entry name" value="Sm"/>
    <property type="match status" value="1"/>
</dbReference>
<dbReference type="InterPro" id="IPR047575">
    <property type="entry name" value="Sm"/>
</dbReference>